<sequence length="158" mass="17001">MRRCGQGTRSHLLHVHAMSSCARAVSLLHGHRQRQAHCCCSAPLAAYLCARICGVSGARRAQRAGEAEGRRGGGCRRRQRRLARGQASVAAQSASIASTERVGEEEASDGRRPRWWYRAESQGRALRAQVHGIGARPPTADLDAARVSSARTGRPGVV</sequence>
<evidence type="ECO:0000256" key="1">
    <source>
        <dbReference type="SAM" id="MobiDB-lite"/>
    </source>
</evidence>
<evidence type="ECO:0000313" key="2">
    <source>
        <dbReference type="EMBL" id="TFK80087.1"/>
    </source>
</evidence>
<dbReference type="AlphaFoldDB" id="A0A5C3NU40"/>
<feature type="compositionally biased region" description="Basic residues" evidence="1">
    <location>
        <begin position="73"/>
        <end position="83"/>
    </location>
</feature>
<feature type="region of interest" description="Disordered" evidence="1">
    <location>
        <begin position="63"/>
        <end position="114"/>
    </location>
</feature>
<feature type="compositionally biased region" description="Low complexity" evidence="1">
    <location>
        <begin position="84"/>
        <end position="98"/>
    </location>
</feature>
<keyword evidence="3" id="KW-1185">Reference proteome</keyword>
<dbReference type="EMBL" id="ML211852">
    <property type="protein sequence ID" value="TFK80087.1"/>
    <property type="molecule type" value="Genomic_DNA"/>
</dbReference>
<gene>
    <name evidence="2" type="ORF">K466DRAFT_395339</name>
</gene>
<dbReference type="InParanoid" id="A0A5C3NU40"/>
<name>A0A5C3NU40_9APHY</name>
<accession>A0A5C3NU40</accession>
<proteinExistence type="predicted"/>
<feature type="region of interest" description="Disordered" evidence="1">
    <location>
        <begin position="133"/>
        <end position="158"/>
    </location>
</feature>
<protein>
    <submittedName>
        <fullName evidence="2">Uncharacterized protein</fullName>
    </submittedName>
</protein>
<evidence type="ECO:0000313" key="3">
    <source>
        <dbReference type="Proteomes" id="UP000308197"/>
    </source>
</evidence>
<organism evidence="2 3">
    <name type="scientific">Polyporus arcularius HHB13444</name>
    <dbReference type="NCBI Taxonomy" id="1314778"/>
    <lineage>
        <taxon>Eukaryota</taxon>
        <taxon>Fungi</taxon>
        <taxon>Dikarya</taxon>
        <taxon>Basidiomycota</taxon>
        <taxon>Agaricomycotina</taxon>
        <taxon>Agaricomycetes</taxon>
        <taxon>Polyporales</taxon>
        <taxon>Polyporaceae</taxon>
        <taxon>Polyporus</taxon>
    </lineage>
</organism>
<feature type="compositionally biased region" description="Basic and acidic residues" evidence="1">
    <location>
        <begin position="101"/>
        <end position="112"/>
    </location>
</feature>
<reference evidence="2 3" key="1">
    <citation type="journal article" date="2019" name="Nat. Ecol. Evol.">
        <title>Megaphylogeny resolves global patterns of mushroom evolution.</title>
        <authorList>
            <person name="Varga T."/>
            <person name="Krizsan K."/>
            <person name="Foldi C."/>
            <person name="Dima B."/>
            <person name="Sanchez-Garcia M."/>
            <person name="Sanchez-Ramirez S."/>
            <person name="Szollosi G.J."/>
            <person name="Szarkandi J.G."/>
            <person name="Papp V."/>
            <person name="Albert L."/>
            <person name="Andreopoulos W."/>
            <person name="Angelini C."/>
            <person name="Antonin V."/>
            <person name="Barry K.W."/>
            <person name="Bougher N.L."/>
            <person name="Buchanan P."/>
            <person name="Buyck B."/>
            <person name="Bense V."/>
            <person name="Catcheside P."/>
            <person name="Chovatia M."/>
            <person name="Cooper J."/>
            <person name="Damon W."/>
            <person name="Desjardin D."/>
            <person name="Finy P."/>
            <person name="Geml J."/>
            <person name="Haridas S."/>
            <person name="Hughes K."/>
            <person name="Justo A."/>
            <person name="Karasinski D."/>
            <person name="Kautmanova I."/>
            <person name="Kiss B."/>
            <person name="Kocsube S."/>
            <person name="Kotiranta H."/>
            <person name="LaButti K.M."/>
            <person name="Lechner B.E."/>
            <person name="Liimatainen K."/>
            <person name="Lipzen A."/>
            <person name="Lukacs Z."/>
            <person name="Mihaltcheva S."/>
            <person name="Morgado L.N."/>
            <person name="Niskanen T."/>
            <person name="Noordeloos M.E."/>
            <person name="Ohm R.A."/>
            <person name="Ortiz-Santana B."/>
            <person name="Ovrebo C."/>
            <person name="Racz N."/>
            <person name="Riley R."/>
            <person name="Savchenko A."/>
            <person name="Shiryaev A."/>
            <person name="Soop K."/>
            <person name="Spirin V."/>
            <person name="Szebenyi C."/>
            <person name="Tomsovsky M."/>
            <person name="Tulloss R.E."/>
            <person name="Uehling J."/>
            <person name="Grigoriev I.V."/>
            <person name="Vagvolgyi C."/>
            <person name="Papp T."/>
            <person name="Martin F.M."/>
            <person name="Miettinen O."/>
            <person name="Hibbett D.S."/>
            <person name="Nagy L.G."/>
        </authorList>
    </citation>
    <scope>NUCLEOTIDE SEQUENCE [LARGE SCALE GENOMIC DNA]</scope>
    <source>
        <strain evidence="2 3">HHB13444</strain>
    </source>
</reference>
<dbReference type="PROSITE" id="PS51257">
    <property type="entry name" value="PROKAR_LIPOPROTEIN"/>
    <property type="match status" value="1"/>
</dbReference>
<dbReference type="Proteomes" id="UP000308197">
    <property type="component" value="Unassembled WGS sequence"/>
</dbReference>